<dbReference type="InterPro" id="IPR027924">
    <property type="entry name" value="XkdF"/>
</dbReference>
<feature type="compositionally biased region" description="Basic and acidic residues" evidence="1">
    <location>
        <begin position="272"/>
        <end position="285"/>
    </location>
</feature>
<dbReference type="EMBL" id="CP040637">
    <property type="protein sequence ID" value="QCW03563.1"/>
    <property type="molecule type" value="Genomic_DNA"/>
</dbReference>
<protein>
    <recommendedName>
        <fullName evidence="2">Phage-like element PBSX protein XkdF domain-containing protein</fullName>
    </recommendedName>
</protein>
<accession>A0A4P9TFH3</accession>
<dbReference type="Pfam" id="PF14550">
    <property type="entry name" value="Peptidase_S78_2"/>
    <property type="match status" value="1"/>
</dbReference>
<proteinExistence type="predicted"/>
<feature type="region of interest" description="Disordered" evidence="1">
    <location>
        <begin position="300"/>
        <end position="352"/>
    </location>
</feature>
<reference evidence="4" key="1">
    <citation type="submission" date="2019-05" db="EMBL/GenBank/DDBJ databases">
        <title>Complete Genome Sequence and Methylation Pattern of the Halophilic Archaeon Natrinema pallidum BOL6-1.</title>
        <authorList>
            <person name="DasSarma P."/>
            <person name="DasSarma B.P."/>
            <person name="DasSarma S.L."/>
            <person name="Martinez F.L."/>
            <person name="Guzman D."/>
            <person name="Roberts R.J."/>
            <person name="DasSarma S."/>
        </authorList>
    </citation>
    <scope>NUCLEOTIDE SEQUENCE [LARGE SCALE GENOMIC DNA]</scope>
    <source>
        <strain evidence="4">BOL6-1</strain>
    </source>
</reference>
<keyword evidence="4" id="KW-1185">Reference proteome</keyword>
<organism evidence="3 4">
    <name type="scientific">Natrinema pallidum</name>
    <dbReference type="NCBI Taxonomy" id="69527"/>
    <lineage>
        <taxon>Archaea</taxon>
        <taxon>Methanobacteriati</taxon>
        <taxon>Methanobacteriota</taxon>
        <taxon>Stenosarchaea group</taxon>
        <taxon>Halobacteria</taxon>
        <taxon>Halobacteriales</taxon>
        <taxon>Natrialbaceae</taxon>
        <taxon>Natrinema</taxon>
    </lineage>
</organism>
<evidence type="ECO:0000259" key="2">
    <source>
        <dbReference type="Pfam" id="PF14550"/>
    </source>
</evidence>
<feature type="region of interest" description="Disordered" evidence="1">
    <location>
        <begin position="233"/>
        <end position="285"/>
    </location>
</feature>
<evidence type="ECO:0000313" key="3">
    <source>
        <dbReference type="EMBL" id="QCW03563.1"/>
    </source>
</evidence>
<sequence>MTVQKGETFDKRVEFKALDDDRRVAIGGVMVPEKVDLQGDWLEPDLIEQFSDGFMQRLQSTDGEASPGVMHAVFPEDHVSLAENRVLEESQKIGGKEFPAGSWVQGWKFEDDELWGLVQDDVLSGYSIGATEVEWSESMPQDDLPEKVDVADNYPQDEPVWQILDGKVGEVSSVDIPAVPDAVMVAAKAGGTKSILDQVGGKNEFVAVMEDRGAGEDEAERLWHYLQRALEETDGKAAPQPSDSTLTRWGRSMWNSITGSGDDSKTAATDGGAEKESRTLSKDNRDRLMAAHDAIEDALESDVDFMPNRFSDDPTVDFDVADYSGKAAPTDKDAPGGETPDDDTKTMSDDTKTELEEKIDALEKRIDALAEEKDDDPDKDDTSDLEDKIEDLEDKIDTLAEASGKSQQLEGGEEKDDEPSKADILGL</sequence>
<dbReference type="AlphaFoldDB" id="A0A4P9TFH3"/>
<feature type="compositionally biased region" description="Basic and acidic residues" evidence="1">
    <location>
        <begin position="342"/>
        <end position="352"/>
    </location>
</feature>
<dbReference type="RefSeq" id="WP_138653741.1">
    <property type="nucleotide sequence ID" value="NZ_CP040637.1"/>
</dbReference>
<evidence type="ECO:0000256" key="1">
    <source>
        <dbReference type="SAM" id="MobiDB-lite"/>
    </source>
</evidence>
<name>A0A4P9TFH3_9EURY</name>
<dbReference type="KEGG" id="npl:FGF80_10065"/>
<evidence type="ECO:0000313" key="4">
    <source>
        <dbReference type="Proteomes" id="UP000307562"/>
    </source>
</evidence>
<feature type="region of interest" description="Disordered" evidence="1">
    <location>
        <begin position="366"/>
        <end position="427"/>
    </location>
</feature>
<dbReference type="GeneID" id="96156330"/>
<gene>
    <name evidence="3" type="ORF">FGF80_10065</name>
</gene>
<dbReference type="Gene3D" id="1.20.1270.70">
    <property type="entry name" value="Designed single chain three-helix bundle"/>
    <property type="match status" value="1"/>
</dbReference>
<feature type="compositionally biased region" description="Polar residues" evidence="1">
    <location>
        <begin position="241"/>
        <end position="261"/>
    </location>
</feature>
<feature type="domain" description="Phage-like element PBSX protein XkdF" evidence="2">
    <location>
        <begin position="18"/>
        <end position="131"/>
    </location>
</feature>
<dbReference type="Proteomes" id="UP000307562">
    <property type="component" value="Chromosome"/>
</dbReference>